<feature type="transmembrane region" description="Helical" evidence="2">
    <location>
        <begin position="12"/>
        <end position="35"/>
    </location>
</feature>
<dbReference type="InterPro" id="IPR005625">
    <property type="entry name" value="PepSY-ass_TM"/>
</dbReference>
<gene>
    <name evidence="4" type="ORF">GXW79_09615</name>
</gene>
<keyword evidence="2" id="KW-0472">Membrane</keyword>
<dbReference type="PANTHER" id="PTHR34219">
    <property type="entry name" value="IRON-REGULATED INNER MEMBRANE PROTEIN-RELATED"/>
    <property type="match status" value="1"/>
</dbReference>
<evidence type="ECO:0000259" key="3">
    <source>
        <dbReference type="Pfam" id="PF03413"/>
    </source>
</evidence>
<evidence type="ECO:0000313" key="5">
    <source>
        <dbReference type="Proteomes" id="UP001196068"/>
    </source>
</evidence>
<feature type="domain" description="PepSY" evidence="3">
    <location>
        <begin position="54"/>
        <end position="111"/>
    </location>
</feature>
<feature type="transmembrane region" description="Helical" evidence="2">
    <location>
        <begin position="135"/>
        <end position="158"/>
    </location>
</feature>
<reference evidence="4" key="1">
    <citation type="submission" date="2020-01" db="EMBL/GenBank/DDBJ databases">
        <authorList>
            <person name="Rat A."/>
        </authorList>
    </citation>
    <scope>NUCLEOTIDE SEQUENCE</scope>
    <source>
        <strain evidence="4">LMG 28251</strain>
    </source>
</reference>
<evidence type="ECO:0000256" key="2">
    <source>
        <dbReference type="SAM" id="Phobius"/>
    </source>
</evidence>
<dbReference type="InterPro" id="IPR025711">
    <property type="entry name" value="PepSY"/>
</dbReference>
<feature type="compositionally biased region" description="Basic and acidic residues" evidence="1">
    <location>
        <begin position="357"/>
        <end position="375"/>
    </location>
</feature>
<name>A0AAF1JWL0_9PROT</name>
<keyword evidence="2" id="KW-0812">Transmembrane</keyword>
<dbReference type="Pfam" id="PF03929">
    <property type="entry name" value="PepSY_TM"/>
    <property type="match status" value="1"/>
</dbReference>
<organism evidence="4 5">
    <name type="scientific">Plastoroseomonas arctica</name>
    <dbReference type="NCBI Taxonomy" id="1509237"/>
    <lineage>
        <taxon>Bacteria</taxon>
        <taxon>Pseudomonadati</taxon>
        <taxon>Pseudomonadota</taxon>
        <taxon>Alphaproteobacteria</taxon>
        <taxon>Acetobacterales</taxon>
        <taxon>Acetobacteraceae</taxon>
        <taxon>Plastoroseomonas</taxon>
    </lineage>
</organism>
<dbReference type="AlphaFoldDB" id="A0AAF1JWL0"/>
<dbReference type="EMBL" id="JAAEDH010000009">
    <property type="protein sequence ID" value="MBR0655339.1"/>
    <property type="molecule type" value="Genomic_DNA"/>
</dbReference>
<reference evidence="4" key="2">
    <citation type="journal article" date="2021" name="Syst. Appl. Microbiol.">
        <title>Roseomonas hellenica sp. nov., isolated from roots of wild-growing Alkanna tinctoria.</title>
        <authorList>
            <person name="Rat A."/>
            <person name="Naranjo H.D."/>
            <person name="Lebbe L."/>
            <person name="Cnockaert M."/>
            <person name="Krigas N."/>
            <person name="Grigoriadou K."/>
            <person name="Maloupa E."/>
            <person name="Willems A."/>
        </authorList>
    </citation>
    <scope>NUCLEOTIDE SEQUENCE</scope>
    <source>
        <strain evidence="4">LMG 28251</strain>
    </source>
</reference>
<keyword evidence="5" id="KW-1185">Reference proteome</keyword>
<dbReference type="RefSeq" id="WP_211874175.1">
    <property type="nucleotide sequence ID" value="NZ_JAAEDH010000009.1"/>
</dbReference>
<evidence type="ECO:0000256" key="1">
    <source>
        <dbReference type="SAM" id="MobiDB-lite"/>
    </source>
</evidence>
<dbReference type="Proteomes" id="UP001196068">
    <property type="component" value="Unassembled WGS sequence"/>
</dbReference>
<accession>A0AAF1JWL0</accession>
<protein>
    <submittedName>
        <fullName evidence="4">PepSY domain-containing protein</fullName>
    </submittedName>
</protein>
<keyword evidence="2" id="KW-1133">Transmembrane helix</keyword>
<evidence type="ECO:0000313" key="4">
    <source>
        <dbReference type="EMBL" id="MBR0655339.1"/>
    </source>
</evidence>
<sequence>MTALRWDVRVHRWLGLLLGVWFAFAGVTGAVLVFWKPIEDLEFGAPVPRAGAALPLEALVAAALARHPGGDAFRIFLPERAGETPRVEILRAGGGRVSVHVDAVSGAVVSERAWGGATIHWLYDLHSGGIIGRNGVVTVGVVGVALVVLALLGLVMWVRYAWRPLRDAIWPRAGLRGLRRLRNLHRPAGLWFALPLMLAAATGFGLAFPEIVRDLLPPLLEAAPPSRRVTGSGKPMTLAEALAAAETAMPGWRGAWIELPEPGGAPDSVLRMRPADPARLDGIAQVFVALDSGELKVTPAAPVERVRAWIMALHNGQAFGLAHQMAIILLGLVPALLFATGFLAWRRRRRSVAAREQQAERHETQRGRGGDHAKPAGEPAAPA</sequence>
<dbReference type="Pfam" id="PF03413">
    <property type="entry name" value="PepSY"/>
    <property type="match status" value="1"/>
</dbReference>
<feature type="region of interest" description="Disordered" evidence="1">
    <location>
        <begin position="354"/>
        <end position="383"/>
    </location>
</feature>
<feature type="transmembrane region" description="Helical" evidence="2">
    <location>
        <begin position="188"/>
        <end position="208"/>
    </location>
</feature>
<comment type="caution">
    <text evidence="4">The sequence shown here is derived from an EMBL/GenBank/DDBJ whole genome shotgun (WGS) entry which is preliminary data.</text>
</comment>
<proteinExistence type="predicted"/>
<feature type="transmembrane region" description="Helical" evidence="2">
    <location>
        <begin position="321"/>
        <end position="345"/>
    </location>
</feature>